<dbReference type="InterPro" id="IPR027417">
    <property type="entry name" value="P-loop_NTPase"/>
</dbReference>
<organism evidence="11 12">
    <name type="scientific">Candidatus Onthenecus intestinigallinarum</name>
    <dbReference type="NCBI Taxonomy" id="2840875"/>
    <lineage>
        <taxon>Bacteria</taxon>
        <taxon>Bacillati</taxon>
        <taxon>Bacillota</taxon>
        <taxon>Clostridia</taxon>
        <taxon>Eubacteriales</taxon>
        <taxon>Candidatus Onthenecus</taxon>
    </lineage>
</organism>
<accession>A0A9D0Z829</accession>
<keyword evidence="7" id="KW-0547">Nucleotide-binding</keyword>
<keyword evidence="4" id="KW-0963">Cytoplasm</keyword>
<comment type="caution">
    <text evidence="11">The sequence shown here is derived from an EMBL/GenBank/DDBJ whole genome shotgun (WGS) entry which is preliminary data.</text>
</comment>
<evidence type="ECO:0000256" key="2">
    <source>
        <dbReference type="ARBA" id="ARBA00007599"/>
    </source>
</evidence>
<comment type="subcellular location">
    <subcellularLocation>
        <location evidence="1">Cytoplasm</location>
    </subcellularLocation>
</comment>
<protein>
    <recommendedName>
        <fullName evidence="3">tRNA threonylcarbamoyladenosine biosynthesis protein TsaE</fullName>
    </recommendedName>
    <alternativeName>
        <fullName evidence="10">t(6)A37 threonylcarbamoyladenosine biosynthesis protein TsaE</fullName>
    </alternativeName>
</protein>
<evidence type="ECO:0000256" key="1">
    <source>
        <dbReference type="ARBA" id="ARBA00004496"/>
    </source>
</evidence>
<dbReference type="InterPro" id="IPR003442">
    <property type="entry name" value="T6A_TsaE"/>
</dbReference>
<gene>
    <name evidence="11" type="primary">tsaE</name>
    <name evidence="11" type="ORF">IAB73_01740</name>
</gene>
<reference evidence="11" key="2">
    <citation type="journal article" date="2021" name="PeerJ">
        <title>Extensive microbial diversity within the chicken gut microbiome revealed by metagenomics and culture.</title>
        <authorList>
            <person name="Gilroy R."/>
            <person name="Ravi A."/>
            <person name="Getino M."/>
            <person name="Pursley I."/>
            <person name="Horton D.L."/>
            <person name="Alikhan N.F."/>
            <person name="Baker D."/>
            <person name="Gharbi K."/>
            <person name="Hall N."/>
            <person name="Watson M."/>
            <person name="Adriaenssens E.M."/>
            <person name="Foster-Nyarko E."/>
            <person name="Jarju S."/>
            <person name="Secka A."/>
            <person name="Antonio M."/>
            <person name="Oren A."/>
            <person name="Chaudhuri R.R."/>
            <person name="La Ragione R."/>
            <person name="Hildebrand F."/>
            <person name="Pallen M.J."/>
        </authorList>
    </citation>
    <scope>NUCLEOTIDE SEQUENCE</scope>
    <source>
        <strain evidence="11">ChiSxjej2B14-6234</strain>
    </source>
</reference>
<evidence type="ECO:0000256" key="8">
    <source>
        <dbReference type="ARBA" id="ARBA00022840"/>
    </source>
</evidence>
<dbReference type="Pfam" id="PF02367">
    <property type="entry name" value="TsaE"/>
    <property type="match status" value="1"/>
</dbReference>
<dbReference type="SUPFAM" id="SSF52540">
    <property type="entry name" value="P-loop containing nucleoside triphosphate hydrolases"/>
    <property type="match status" value="1"/>
</dbReference>
<evidence type="ECO:0000256" key="6">
    <source>
        <dbReference type="ARBA" id="ARBA00022723"/>
    </source>
</evidence>
<keyword evidence="9" id="KW-0460">Magnesium</keyword>
<name>A0A9D0Z829_9FIRM</name>
<dbReference type="PANTHER" id="PTHR33540">
    <property type="entry name" value="TRNA THREONYLCARBAMOYLADENOSINE BIOSYNTHESIS PROTEIN TSAE"/>
    <property type="match status" value="1"/>
</dbReference>
<evidence type="ECO:0000256" key="9">
    <source>
        <dbReference type="ARBA" id="ARBA00022842"/>
    </source>
</evidence>
<evidence type="ECO:0000256" key="4">
    <source>
        <dbReference type="ARBA" id="ARBA00022490"/>
    </source>
</evidence>
<evidence type="ECO:0000256" key="7">
    <source>
        <dbReference type="ARBA" id="ARBA00022741"/>
    </source>
</evidence>
<keyword evidence="5" id="KW-0819">tRNA processing</keyword>
<reference evidence="11" key="1">
    <citation type="submission" date="2020-10" db="EMBL/GenBank/DDBJ databases">
        <authorList>
            <person name="Gilroy R."/>
        </authorList>
    </citation>
    <scope>NUCLEOTIDE SEQUENCE</scope>
    <source>
        <strain evidence="11">ChiSxjej2B14-6234</strain>
    </source>
</reference>
<dbReference type="Proteomes" id="UP000886887">
    <property type="component" value="Unassembled WGS sequence"/>
</dbReference>
<evidence type="ECO:0000256" key="10">
    <source>
        <dbReference type="ARBA" id="ARBA00032441"/>
    </source>
</evidence>
<dbReference type="Gene3D" id="3.40.50.300">
    <property type="entry name" value="P-loop containing nucleotide triphosphate hydrolases"/>
    <property type="match status" value="1"/>
</dbReference>
<proteinExistence type="inferred from homology"/>
<evidence type="ECO:0000313" key="11">
    <source>
        <dbReference type="EMBL" id="HIQ70916.1"/>
    </source>
</evidence>
<sequence>MIRIVTTCEEETLRLGERLGARLLPGDTVLLEGEMGAGKSVLSRGVARGLGVEGPIPSPTFTIVNVHDGARGRLYHFDLYRLEDADAFWEAGLDEMIGADGVALIEWPSRAPEAMPERRLCVEIAYVPGDPQRREITLLPQGGFDEAPLAALTEVEA</sequence>
<dbReference type="AlphaFoldDB" id="A0A9D0Z829"/>
<dbReference type="EMBL" id="DVFJ01000006">
    <property type="protein sequence ID" value="HIQ70916.1"/>
    <property type="molecule type" value="Genomic_DNA"/>
</dbReference>
<evidence type="ECO:0000256" key="5">
    <source>
        <dbReference type="ARBA" id="ARBA00022694"/>
    </source>
</evidence>
<evidence type="ECO:0000256" key="3">
    <source>
        <dbReference type="ARBA" id="ARBA00019010"/>
    </source>
</evidence>
<dbReference type="GO" id="GO:0005737">
    <property type="term" value="C:cytoplasm"/>
    <property type="evidence" value="ECO:0007669"/>
    <property type="project" value="UniProtKB-SubCell"/>
</dbReference>
<evidence type="ECO:0000313" key="12">
    <source>
        <dbReference type="Proteomes" id="UP000886887"/>
    </source>
</evidence>
<dbReference type="GO" id="GO:0046872">
    <property type="term" value="F:metal ion binding"/>
    <property type="evidence" value="ECO:0007669"/>
    <property type="project" value="UniProtKB-KW"/>
</dbReference>
<dbReference type="GO" id="GO:0005524">
    <property type="term" value="F:ATP binding"/>
    <property type="evidence" value="ECO:0007669"/>
    <property type="project" value="UniProtKB-KW"/>
</dbReference>
<dbReference type="PANTHER" id="PTHR33540:SF2">
    <property type="entry name" value="TRNA THREONYLCARBAMOYLADENOSINE BIOSYNTHESIS PROTEIN TSAE"/>
    <property type="match status" value="1"/>
</dbReference>
<dbReference type="NCBIfam" id="TIGR00150">
    <property type="entry name" value="T6A_YjeE"/>
    <property type="match status" value="1"/>
</dbReference>
<keyword evidence="8" id="KW-0067">ATP-binding</keyword>
<dbReference type="GO" id="GO:0002949">
    <property type="term" value="P:tRNA threonylcarbamoyladenosine modification"/>
    <property type="evidence" value="ECO:0007669"/>
    <property type="project" value="InterPro"/>
</dbReference>
<comment type="similarity">
    <text evidence="2">Belongs to the TsaE family.</text>
</comment>
<keyword evidence="6" id="KW-0479">Metal-binding</keyword>